<accession>A0A8J7HTR3</accession>
<dbReference type="RefSeq" id="WP_198124301.1">
    <property type="nucleotide sequence ID" value="NZ_JAECZC010000011.1"/>
</dbReference>
<sequence length="193" mass="22256">MGLAQTQQVLAQLYTNTEFRERFFANPQAVGGELGLSCDEAQQLAEVSAKEVGIFANSLKWKRLGEVRELLPRTARVLGKNFTTLFWQYAEKHLPKGIKKHREDAIAFANFITKVSQSEGIEPVWLSDLVRYEKTWLSAYEPTTYLKVCWFRYPISKLGNSQTINPQPNIAIWWRFSARSQLFHKIWGVGSRE</sequence>
<proteinExistence type="predicted"/>
<protein>
    <recommendedName>
        <fullName evidence="1">SCO6045-like C-terminal domain-containing protein</fullName>
    </recommendedName>
</protein>
<comment type="caution">
    <text evidence="2">The sequence shown here is derived from an EMBL/GenBank/DDBJ whole genome shotgun (WGS) entry which is preliminary data.</text>
</comment>
<evidence type="ECO:0000259" key="1">
    <source>
        <dbReference type="Pfam" id="PF26136"/>
    </source>
</evidence>
<dbReference type="EMBL" id="JAECZC010000011">
    <property type="protein sequence ID" value="MBH8562344.1"/>
    <property type="molecule type" value="Genomic_DNA"/>
</dbReference>
<dbReference type="Proteomes" id="UP000632766">
    <property type="component" value="Unassembled WGS sequence"/>
</dbReference>
<dbReference type="InterPro" id="IPR058711">
    <property type="entry name" value="SCO6045-like_C"/>
</dbReference>
<evidence type="ECO:0000313" key="2">
    <source>
        <dbReference type="EMBL" id="MBH8562344.1"/>
    </source>
</evidence>
<feature type="domain" description="SCO6045-like C-terminal" evidence="1">
    <location>
        <begin position="49"/>
        <end position="110"/>
    </location>
</feature>
<name>A0A8J7HTR3_9NOST</name>
<dbReference type="AlphaFoldDB" id="A0A8J7HTR3"/>
<organism evidence="2 3">
    <name type="scientific">Amazonocrinis nigriterrae CENA67</name>
    <dbReference type="NCBI Taxonomy" id="2794033"/>
    <lineage>
        <taxon>Bacteria</taxon>
        <taxon>Bacillati</taxon>
        <taxon>Cyanobacteriota</taxon>
        <taxon>Cyanophyceae</taxon>
        <taxon>Nostocales</taxon>
        <taxon>Nostocaceae</taxon>
        <taxon>Amazonocrinis</taxon>
        <taxon>Amazonocrinis nigriterrae</taxon>
    </lineage>
</organism>
<dbReference type="Pfam" id="PF26136">
    <property type="entry name" value="SCO6045_C"/>
    <property type="match status" value="1"/>
</dbReference>
<gene>
    <name evidence="2" type="ORF">I8748_09180</name>
</gene>
<evidence type="ECO:0000313" key="3">
    <source>
        <dbReference type="Proteomes" id="UP000632766"/>
    </source>
</evidence>
<keyword evidence="3" id="KW-1185">Reference proteome</keyword>
<reference evidence="2 3" key="1">
    <citation type="journal article" date="2021" name="Int. J. Syst. Evol. Microbiol.">
        <title>Amazonocrinis nigriterrae gen. nov., sp. nov., Atlanticothrix silvestris gen. nov., sp. nov. and Dendronalium phyllosphericum gen. nov., sp. nov., nostocacean cyanobacteria from Brazilian environments.</title>
        <authorList>
            <person name="Alvarenga D.O."/>
            <person name="Andreote A.P.D."/>
            <person name="Branco L.H.Z."/>
            <person name="Delbaje E."/>
            <person name="Cruz R.B."/>
            <person name="Varani A.M."/>
            <person name="Fiore M.F."/>
        </authorList>
    </citation>
    <scope>NUCLEOTIDE SEQUENCE [LARGE SCALE GENOMIC DNA]</scope>
    <source>
        <strain evidence="2 3">CENA67</strain>
    </source>
</reference>